<reference evidence="11 12" key="1">
    <citation type="submission" date="2016-10" db="EMBL/GenBank/DDBJ databases">
        <authorList>
            <person name="Varghese N."/>
            <person name="Submissions S."/>
        </authorList>
    </citation>
    <scope>NUCLEOTIDE SEQUENCE [LARGE SCALE GENOMIC DNA]</scope>
    <source>
        <strain evidence="11 12">DSM 29073</strain>
    </source>
</reference>
<evidence type="ECO:0000313" key="11">
    <source>
        <dbReference type="EMBL" id="SEF67793.1"/>
    </source>
</evidence>
<organism evidence="11 12">
    <name type="scientific">Parabacteroides chinchillae</name>
    <dbReference type="NCBI Taxonomy" id="871327"/>
    <lineage>
        <taxon>Bacteria</taxon>
        <taxon>Pseudomonadati</taxon>
        <taxon>Bacteroidota</taxon>
        <taxon>Bacteroidia</taxon>
        <taxon>Bacteroidales</taxon>
        <taxon>Tannerellaceae</taxon>
        <taxon>Parabacteroides</taxon>
    </lineage>
</organism>
<dbReference type="InterPro" id="IPR005746">
    <property type="entry name" value="Thioredoxin"/>
</dbReference>
<feature type="active site" description="Nucleophile" evidence="8">
    <location>
        <position position="32"/>
    </location>
</feature>
<dbReference type="RefSeq" id="WP_099464490.1">
    <property type="nucleotide sequence ID" value="NZ_FNVS01000004.1"/>
</dbReference>
<keyword evidence="2" id="KW-0813">Transport</keyword>
<name>A0A8G2F0W6_9BACT</name>
<feature type="disulfide bond" description="Redox-active" evidence="9">
    <location>
        <begin position="29"/>
        <end position="32"/>
    </location>
</feature>
<dbReference type="PANTHER" id="PTHR45663">
    <property type="entry name" value="GEO12009P1"/>
    <property type="match status" value="1"/>
</dbReference>
<feature type="domain" description="Thioredoxin" evidence="10">
    <location>
        <begin position="1"/>
        <end position="104"/>
    </location>
</feature>
<dbReference type="CDD" id="cd02947">
    <property type="entry name" value="TRX_family"/>
    <property type="match status" value="1"/>
</dbReference>
<dbReference type="InterPro" id="IPR017937">
    <property type="entry name" value="Thioredoxin_CS"/>
</dbReference>
<dbReference type="GO" id="GO:0015035">
    <property type="term" value="F:protein-disulfide reductase activity"/>
    <property type="evidence" value="ECO:0007669"/>
    <property type="project" value="UniProtKB-UniRule"/>
</dbReference>
<dbReference type="SUPFAM" id="SSF52833">
    <property type="entry name" value="Thioredoxin-like"/>
    <property type="match status" value="1"/>
</dbReference>
<gene>
    <name evidence="11" type="ORF">SAMN05444001_104164</name>
</gene>
<dbReference type="EMBL" id="FNVS01000004">
    <property type="protein sequence ID" value="SEF67793.1"/>
    <property type="molecule type" value="Genomic_DNA"/>
</dbReference>
<feature type="active site" description="Nucleophile" evidence="8">
    <location>
        <position position="29"/>
    </location>
</feature>
<evidence type="ECO:0000256" key="7">
    <source>
        <dbReference type="PIRNR" id="PIRNR000077"/>
    </source>
</evidence>
<feature type="site" description="Contributes to redox potential value" evidence="8">
    <location>
        <position position="31"/>
    </location>
</feature>
<comment type="similarity">
    <text evidence="1 7">Belongs to the thioredoxin family.</text>
</comment>
<dbReference type="FunFam" id="3.40.30.10:FF:000001">
    <property type="entry name" value="Thioredoxin"/>
    <property type="match status" value="1"/>
</dbReference>
<evidence type="ECO:0000256" key="6">
    <source>
        <dbReference type="NCBIfam" id="TIGR01068"/>
    </source>
</evidence>
<evidence type="ECO:0000256" key="5">
    <source>
        <dbReference type="ARBA" id="ARBA00023284"/>
    </source>
</evidence>
<dbReference type="PRINTS" id="PR00421">
    <property type="entry name" value="THIOREDOXIN"/>
</dbReference>
<dbReference type="AlphaFoldDB" id="A0A8G2F0W6"/>
<evidence type="ECO:0000256" key="1">
    <source>
        <dbReference type="ARBA" id="ARBA00008987"/>
    </source>
</evidence>
<proteinExistence type="inferred from homology"/>
<dbReference type="InterPro" id="IPR036249">
    <property type="entry name" value="Thioredoxin-like_sf"/>
</dbReference>
<dbReference type="Gene3D" id="3.40.30.10">
    <property type="entry name" value="Glutaredoxin"/>
    <property type="match status" value="1"/>
</dbReference>
<dbReference type="PROSITE" id="PS00194">
    <property type="entry name" value="THIOREDOXIN_1"/>
    <property type="match status" value="1"/>
</dbReference>
<dbReference type="NCBIfam" id="TIGR01068">
    <property type="entry name" value="thioredoxin"/>
    <property type="match status" value="1"/>
</dbReference>
<keyword evidence="3" id="KW-0249">Electron transport</keyword>
<evidence type="ECO:0000313" key="12">
    <source>
        <dbReference type="Proteomes" id="UP000236725"/>
    </source>
</evidence>
<feature type="site" description="Contributes to redox potential value" evidence="8">
    <location>
        <position position="30"/>
    </location>
</feature>
<evidence type="ECO:0000259" key="10">
    <source>
        <dbReference type="PROSITE" id="PS51352"/>
    </source>
</evidence>
<comment type="caution">
    <text evidence="11">The sequence shown here is derived from an EMBL/GenBank/DDBJ whole genome shotgun (WGS) entry which is preliminary data.</text>
</comment>
<dbReference type="GO" id="GO:0005829">
    <property type="term" value="C:cytosol"/>
    <property type="evidence" value="ECO:0007669"/>
    <property type="project" value="TreeGrafter"/>
</dbReference>
<accession>A0A8G2F0W6</accession>
<protein>
    <recommendedName>
        <fullName evidence="6 7">Thioredoxin</fullName>
    </recommendedName>
</protein>
<evidence type="ECO:0000256" key="2">
    <source>
        <dbReference type="ARBA" id="ARBA00022448"/>
    </source>
</evidence>
<dbReference type="Pfam" id="PF00085">
    <property type="entry name" value="Thioredoxin"/>
    <property type="match status" value="1"/>
</dbReference>
<evidence type="ECO:0000256" key="9">
    <source>
        <dbReference type="PIRSR" id="PIRSR000077-4"/>
    </source>
</evidence>
<evidence type="ECO:0000256" key="8">
    <source>
        <dbReference type="PIRSR" id="PIRSR000077-1"/>
    </source>
</evidence>
<dbReference type="PANTHER" id="PTHR45663:SF11">
    <property type="entry name" value="GEO12009P1"/>
    <property type="match status" value="1"/>
</dbReference>
<evidence type="ECO:0000256" key="4">
    <source>
        <dbReference type="ARBA" id="ARBA00023157"/>
    </source>
</evidence>
<dbReference type="PROSITE" id="PS51352">
    <property type="entry name" value="THIOREDOXIN_2"/>
    <property type="match status" value="1"/>
</dbReference>
<sequence length="104" mass="11641">MALQVTDENFKELIDSGKPMVLDFWAEWCGPCRMVAPIIDELATEYEGRVTIGKMDVDNNNEVVGEYGIRNIPTVLFFKDGNVVDKIVGATTKDKFIAKIESLL</sequence>
<dbReference type="GO" id="GO:0045454">
    <property type="term" value="P:cell redox homeostasis"/>
    <property type="evidence" value="ECO:0007669"/>
    <property type="project" value="TreeGrafter"/>
</dbReference>
<keyword evidence="12" id="KW-1185">Reference proteome</keyword>
<keyword evidence="5 9" id="KW-0676">Redox-active center</keyword>
<dbReference type="InterPro" id="IPR013766">
    <property type="entry name" value="Thioredoxin_domain"/>
</dbReference>
<evidence type="ECO:0000256" key="3">
    <source>
        <dbReference type="ARBA" id="ARBA00022982"/>
    </source>
</evidence>
<feature type="site" description="Deprotonates C-terminal active site Cys" evidence="8">
    <location>
        <position position="23"/>
    </location>
</feature>
<dbReference type="Proteomes" id="UP000236725">
    <property type="component" value="Unassembled WGS sequence"/>
</dbReference>
<keyword evidence="4 9" id="KW-1015">Disulfide bond</keyword>
<dbReference type="PIRSF" id="PIRSF000077">
    <property type="entry name" value="Thioredoxin"/>
    <property type="match status" value="1"/>
</dbReference>